<dbReference type="PRINTS" id="PR00036">
    <property type="entry name" value="HTHLACI"/>
</dbReference>
<dbReference type="EMBL" id="UAVW01000017">
    <property type="protein sequence ID" value="SQB15210.1"/>
    <property type="molecule type" value="Genomic_DNA"/>
</dbReference>
<feature type="domain" description="HTH lacI-type" evidence="4">
    <location>
        <begin position="4"/>
        <end position="52"/>
    </location>
</feature>
<dbReference type="PANTHER" id="PTHR30146">
    <property type="entry name" value="LACI-RELATED TRANSCRIPTIONAL REPRESSOR"/>
    <property type="match status" value="1"/>
</dbReference>
<keyword evidence="1" id="KW-0805">Transcription regulation</keyword>
<dbReference type="Pfam" id="PF00356">
    <property type="entry name" value="LacI"/>
    <property type="match status" value="1"/>
</dbReference>
<keyword evidence="2" id="KW-0238">DNA-binding</keyword>
<evidence type="ECO:0000256" key="3">
    <source>
        <dbReference type="ARBA" id="ARBA00023163"/>
    </source>
</evidence>
<keyword evidence="3" id="KW-0804">Transcription</keyword>
<dbReference type="AlphaFoldDB" id="A0A2X2WNC7"/>
<dbReference type="InterPro" id="IPR010982">
    <property type="entry name" value="Lambda_DNA-bd_dom_sf"/>
</dbReference>
<dbReference type="PROSITE" id="PS00356">
    <property type="entry name" value="HTH_LACI_1"/>
    <property type="match status" value="1"/>
</dbReference>
<dbReference type="PROSITE" id="PS50932">
    <property type="entry name" value="HTH_LACI_2"/>
    <property type="match status" value="1"/>
</dbReference>
<sequence length="69" mass="7367">MNAPTIKDVANAAGVSVATISRVLSNPDLVKPATKEHVLQIIKEMNYQPNVSCTSASDSDNKSCHCYCS</sequence>
<dbReference type="InterPro" id="IPR000843">
    <property type="entry name" value="HTH_LacI"/>
</dbReference>
<dbReference type="CDD" id="cd01392">
    <property type="entry name" value="HTH_LacI"/>
    <property type="match status" value="1"/>
</dbReference>
<evidence type="ECO:0000313" key="5">
    <source>
        <dbReference type="EMBL" id="SQB15210.1"/>
    </source>
</evidence>
<accession>A0A2X2WNC7</accession>
<dbReference type="Gene3D" id="1.10.260.40">
    <property type="entry name" value="lambda repressor-like DNA-binding domains"/>
    <property type="match status" value="1"/>
</dbReference>
<keyword evidence="6" id="KW-1185">Reference proteome</keyword>
<dbReference type="RefSeq" id="WP_242997736.1">
    <property type="nucleotide sequence ID" value="NZ_UAVW01000017.1"/>
</dbReference>
<dbReference type="GO" id="GO:0003700">
    <property type="term" value="F:DNA-binding transcription factor activity"/>
    <property type="evidence" value="ECO:0007669"/>
    <property type="project" value="TreeGrafter"/>
</dbReference>
<organism evidence="5 6">
    <name type="scientific">Enterocloster clostridioformis</name>
    <dbReference type="NCBI Taxonomy" id="1531"/>
    <lineage>
        <taxon>Bacteria</taxon>
        <taxon>Bacillati</taxon>
        <taxon>Bacillota</taxon>
        <taxon>Clostridia</taxon>
        <taxon>Lachnospirales</taxon>
        <taxon>Lachnospiraceae</taxon>
        <taxon>Enterocloster</taxon>
    </lineage>
</organism>
<gene>
    <name evidence="5" type="primary">galS</name>
    <name evidence="5" type="ORF">NCTC11224_04270</name>
</gene>
<reference evidence="5 6" key="1">
    <citation type="submission" date="2018-06" db="EMBL/GenBank/DDBJ databases">
        <authorList>
            <consortium name="Pathogen Informatics"/>
            <person name="Doyle S."/>
        </authorList>
    </citation>
    <scope>NUCLEOTIDE SEQUENCE [LARGE SCALE GENOMIC DNA]</scope>
    <source>
        <strain evidence="5 6">NCTC11224</strain>
    </source>
</reference>
<dbReference type="SUPFAM" id="SSF47413">
    <property type="entry name" value="lambda repressor-like DNA-binding domains"/>
    <property type="match status" value="1"/>
</dbReference>
<evidence type="ECO:0000256" key="1">
    <source>
        <dbReference type="ARBA" id="ARBA00023015"/>
    </source>
</evidence>
<dbReference type="SMART" id="SM00354">
    <property type="entry name" value="HTH_LACI"/>
    <property type="match status" value="1"/>
</dbReference>
<protein>
    <submittedName>
        <fullName evidence="5">Transcriptional regulator</fullName>
    </submittedName>
</protein>
<dbReference type="PANTHER" id="PTHR30146:SF120">
    <property type="entry name" value="ALANINE RACEMASE"/>
    <property type="match status" value="1"/>
</dbReference>
<evidence type="ECO:0000259" key="4">
    <source>
        <dbReference type="PROSITE" id="PS50932"/>
    </source>
</evidence>
<dbReference type="GO" id="GO:0000976">
    <property type="term" value="F:transcription cis-regulatory region binding"/>
    <property type="evidence" value="ECO:0007669"/>
    <property type="project" value="TreeGrafter"/>
</dbReference>
<evidence type="ECO:0000256" key="2">
    <source>
        <dbReference type="ARBA" id="ARBA00023125"/>
    </source>
</evidence>
<proteinExistence type="predicted"/>
<name>A0A2X2WNC7_9FIRM</name>
<evidence type="ECO:0000313" key="6">
    <source>
        <dbReference type="Proteomes" id="UP000251853"/>
    </source>
</evidence>
<dbReference type="Proteomes" id="UP000251853">
    <property type="component" value="Unassembled WGS sequence"/>
</dbReference>